<organism evidence="5 6">
    <name type="scientific">Rhodococcus chondri</name>
    <dbReference type="NCBI Taxonomy" id="3065941"/>
    <lineage>
        <taxon>Bacteria</taxon>
        <taxon>Bacillati</taxon>
        <taxon>Actinomycetota</taxon>
        <taxon>Actinomycetes</taxon>
        <taxon>Mycobacteriales</taxon>
        <taxon>Nocardiaceae</taxon>
        <taxon>Rhodococcus</taxon>
    </lineage>
</organism>
<evidence type="ECO:0000259" key="4">
    <source>
        <dbReference type="Pfam" id="PF01494"/>
    </source>
</evidence>
<dbReference type="PANTHER" id="PTHR43004:SF19">
    <property type="entry name" value="BINDING MONOOXYGENASE, PUTATIVE (JCVI)-RELATED"/>
    <property type="match status" value="1"/>
</dbReference>
<dbReference type="EMBL" id="JAUZMZ010000047">
    <property type="protein sequence ID" value="MEE2032564.1"/>
    <property type="molecule type" value="Genomic_DNA"/>
</dbReference>
<sequence>MSDISVPVLVVGGGGCGLTTSILLSEHGIDHHLVERHTDTSPLPKAHYRNQRTMEVLRQ</sequence>
<dbReference type="RefSeq" id="WP_330151982.1">
    <property type="nucleotide sequence ID" value="NZ_JAUZMZ010000047.1"/>
</dbReference>
<dbReference type="InterPro" id="IPR036188">
    <property type="entry name" value="FAD/NAD-bd_sf"/>
</dbReference>
<comment type="cofactor">
    <cofactor evidence="1">
        <name>FAD</name>
        <dbReference type="ChEBI" id="CHEBI:57692"/>
    </cofactor>
</comment>
<keyword evidence="3" id="KW-0274">FAD</keyword>
<dbReference type="Proteomes" id="UP001331936">
    <property type="component" value="Unassembled WGS sequence"/>
</dbReference>
<accession>A0ABU7JSU9</accession>
<gene>
    <name evidence="5" type="ORF">Q8814_10645</name>
</gene>
<evidence type="ECO:0000313" key="5">
    <source>
        <dbReference type="EMBL" id="MEE2032564.1"/>
    </source>
</evidence>
<proteinExistence type="predicted"/>
<dbReference type="PANTHER" id="PTHR43004">
    <property type="entry name" value="TRK SYSTEM POTASSIUM UPTAKE PROTEIN"/>
    <property type="match status" value="1"/>
</dbReference>
<reference evidence="5 6" key="1">
    <citation type="submission" date="2023-08" db="EMBL/GenBank/DDBJ databases">
        <authorList>
            <person name="Girao M."/>
            <person name="Carvalho M.F."/>
        </authorList>
    </citation>
    <scope>NUCLEOTIDE SEQUENCE [LARGE SCALE GENOMIC DNA]</scope>
    <source>
        <strain evidence="5 6">CC-R104</strain>
    </source>
</reference>
<evidence type="ECO:0000256" key="2">
    <source>
        <dbReference type="ARBA" id="ARBA00022630"/>
    </source>
</evidence>
<dbReference type="InterPro" id="IPR002938">
    <property type="entry name" value="FAD-bd"/>
</dbReference>
<keyword evidence="6" id="KW-1185">Reference proteome</keyword>
<evidence type="ECO:0000256" key="1">
    <source>
        <dbReference type="ARBA" id="ARBA00001974"/>
    </source>
</evidence>
<evidence type="ECO:0000256" key="3">
    <source>
        <dbReference type="ARBA" id="ARBA00022827"/>
    </source>
</evidence>
<keyword evidence="5" id="KW-0503">Monooxygenase</keyword>
<protein>
    <submittedName>
        <fullName evidence="5">FAD-dependent monooxygenase</fullName>
    </submittedName>
</protein>
<feature type="non-terminal residue" evidence="5">
    <location>
        <position position="59"/>
    </location>
</feature>
<feature type="domain" description="FAD-binding" evidence="4">
    <location>
        <begin position="6"/>
        <end position="59"/>
    </location>
</feature>
<dbReference type="InterPro" id="IPR050641">
    <property type="entry name" value="RIFMO-like"/>
</dbReference>
<evidence type="ECO:0000313" key="6">
    <source>
        <dbReference type="Proteomes" id="UP001331936"/>
    </source>
</evidence>
<dbReference type="Gene3D" id="3.50.50.60">
    <property type="entry name" value="FAD/NAD(P)-binding domain"/>
    <property type="match status" value="1"/>
</dbReference>
<name>A0ABU7JSU9_9NOCA</name>
<dbReference type="Pfam" id="PF01494">
    <property type="entry name" value="FAD_binding_3"/>
    <property type="match status" value="1"/>
</dbReference>
<keyword evidence="5" id="KW-0560">Oxidoreductase</keyword>
<keyword evidence="2" id="KW-0285">Flavoprotein</keyword>
<dbReference type="SUPFAM" id="SSF51905">
    <property type="entry name" value="FAD/NAD(P)-binding domain"/>
    <property type="match status" value="1"/>
</dbReference>
<comment type="caution">
    <text evidence="5">The sequence shown here is derived from an EMBL/GenBank/DDBJ whole genome shotgun (WGS) entry which is preliminary data.</text>
</comment>
<dbReference type="GO" id="GO:0004497">
    <property type="term" value="F:monooxygenase activity"/>
    <property type="evidence" value="ECO:0007669"/>
    <property type="project" value="UniProtKB-KW"/>
</dbReference>